<dbReference type="PANTHER" id="PTHR11227">
    <property type="entry name" value="WD-REPEAT PROTEIN INTERACTING WITH PHOSPHOINOSIDES WIPI -RELATED"/>
    <property type="match status" value="1"/>
</dbReference>
<sequence length="487" mass="53895">MVERTNVNMLFANFNQDFSCISVGTRKGYSITNCDPFGRVYTMNDGARGIVEMLFCTSLIALVGAADQPQSSPRKLQIVNTKRQSMICELLFPSSILAVKLNRKTLVIVLEVEIYIYDISNMRLLHVIETTANPEAICALSPSAENSYLAYPSPVPSPTSVLTNQASNSTRPPSSTQQSGDVLLFSTRSLTVANVIQAHKAPISFLSINSTGTLLATSSDKGTVIRVWSIPGAEKLYQFRRGTREARIYSINFNVVSSLLAVSSAHDTVHIFKLGPQKASSSKSTQQPSSPSESFDNEGTQALEGGYEAFIDERRKSGGVSSSLRRKSMQMTKSLSHSVGGYLPNTLTEMWEPSRDFAFLRLPTSGAHCIVALSGTLPQVMVISSEGYFYSYNIDLENGGECSLMKQYRFVLSIPAFLADPSSTGQFTGFFGRNFRYDGWLEYRPLFEGIISLLPLRCIIYITSYWAPRIIHYSGYCTIERMRVHTL</sequence>
<evidence type="ECO:0000256" key="10">
    <source>
        <dbReference type="ARBA" id="ARBA00023006"/>
    </source>
</evidence>
<gene>
    <name evidence="15" type="ORF">SERLADRAFT_353987</name>
</gene>
<dbReference type="GO" id="GO:0010008">
    <property type="term" value="C:endosome membrane"/>
    <property type="evidence" value="ECO:0007669"/>
    <property type="project" value="UniProtKB-SubCell"/>
</dbReference>
<evidence type="ECO:0000256" key="7">
    <source>
        <dbReference type="ARBA" id="ARBA00022737"/>
    </source>
</evidence>
<dbReference type="GO" id="GO:0034045">
    <property type="term" value="C:phagophore assembly site membrane"/>
    <property type="evidence" value="ECO:0007669"/>
    <property type="project" value="UniProtKB-SubCell"/>
</dbReference>
<dbReference type="KEGG" id="sla:SERLADRAFT_353987"/>
<dbReference type="Proteomes" id="UP000008064">
    <property type="component" value="Unassembled WGS sequence"/>
</dbReference>
<dbReference type="AlphaFoldDB" id="F8NJ39"/>
<keyword evidence="10" id="KW-0072">Autophagy</keyword>
<dbReference type="OrthoDB" id="1667587at2759"/>
<dbReference type="SMART" id="SM00320">
    <property type="entry name" value="WD40"/>
    <property type="match status" value="2"/>
</dbReference>
<proteinExistence type="inferred from homology"/>
<dbReference type="Pfam" id="PF21032">
    <property type="entry name" value="PROPPIN"/>
    <property type="match status" value="2"/>
</dbReference>
<dbReference type="InterPro" id="IPR048720">
    <property type="entry name" value="PROPPIN"/>
</dbReference>
<dbReference type="EMBL" id="GL945429">
    <property type="protein sequence ID" value="EGO29320.1"/>
    <property type="molecule type" value="Genomic_DNA"/>
</dbReference>
<dbReference type="HOGENOM" id="CLU_025895_5_2_1"/>
<feature type="region of interest" description="Disordered" evidence="14">
    <location>
        <begin position="159"/>
        <end position="179"/>
    </location>
</feature>
<dbReference type="RefSeq" id="XP_007313562.1">
    <property type="nucleotide sequence ID" value="XM_007313500.1"/>
</dbReference>
<keyword evidence="9" id="KW-0653">Protein transport</keyword>
<evidence type="ECO:0000313" key="15">
    <source>
        <dbReference type="EMBL" id="EGO29320.1"/>
    </source>
</evidence>
<keyword evidence="11" id="KW-0472">Membrane</keyword>
<evidence type="ECO:0000256" key="9">
    <source>
        <dbReference type="ARBA" id="ARBA00022927"/>
    </source>
</evidence>
<dbReference type="GO" id="GO:0006914">
    <property type="term" value="P:autophagy"/>
    <property type="evidence" value="ECO:0007669"/>
    <property type="project" value="UniProtKB-KW"/>
</dbReference>
<dbReference type="Gene3D" id="2.130.10.10">
    <property type="entry name" value="YVTN repeat-like/Quinoprotein amine dehydrogenase"/>
    <property type="match status" value="1"/>
</dbReference>
<evidence type="ECO:0000256" key="12">
    <source>
        <dbReference type="ARBA" id="ARBA00025740"/>
    </source>
</evidence>
<dbReference type="GO" id="GO:0005774">
    <property type="term" value="C:vacuolar membrane"/>
    <property type="evidence" value="ECO:0007669"/>
    <property type="project" value="UniProtKB-SubCell"/>
</dbReference>
<feature type="non-terminal residue" evidence="15">
    <location>
        <position position="487"/>
    </location>
</feature>
<evidence type="ECO:0000256" key="13">
    <source>
        <dbReference type="ARBA" id="ARBA00039247"/>
    </source>
</evidence>
<evidence type="ECO:0000256" key="2">
    <source>
        <dbReference type="ARBA" id="ARBA00004481"/>
    </source>
</evidence>
<protein>
    <recommendedName>
        <fullName evidence="13">Autophagy-related protein 18</fullName>
    </recommendedName>
</protein>
<keyword evidence="7" id="KW-0677">Repeat</keyword>
<dbReference type="SUPFAM" id="SSF50978">
    <property type="entry name" value="WD40 repeat-like"/>
    <property type="match status" value="1"/>
</dbReference>
<dbReference type="GeneID" id="18809418"/>
<organism>
    <name type="scientific">Serpula lacrymans var. lacrymans (strain S7.9)</name>
    <name type="common">Dry rot fungus</name>
    <dbReference type="NCBI Taxonomy" id="578457"/>
    <lineage>
        <taxon>Eukaryota</taxon>
        <taxon>Fungi</taxon>
        <taxon>Dikarya</taxon>
        <taxon>Basidiomycota</taxon>
        <taxon>Agaricomycotina</taxon>
        <taxon>Agaricomycetes</taxon>
        <taxon>Agaricomycetidae</taxon>
        <taxon>Boletales</taxon>
        <taxon>Coniophorineae</taxon>
        <taxon>Serpulaceae</taxon>
        <taxon>Serpula</taxon>
    </lineage>
</organism>
<evidence type="ECO:0000256" key="14">
    <source>
        <dbReference type="SAM" id="MobiDB-lite"/>
    </source>
</evidence>
<dbReference type="InterPro" id="IPR015943">
    <property type="entry name" value="WD40/YVTN_repeat-like_dom_sf"/>
</dbReference>
<evidence type="ECO:0000256" key="3">
    <source>
        <dbReference type="ARBA" id="ARBA00004623"/>
    </source>
</evidence>
<dbReference type="FunFam" id="2.130.10.10:FF:000965">
    <property type="entry name" value="Autophagy-like protein 18 Atg18"/>
    <property type="match status" value="1"/>
</dbReference>
<keyword evidence="4" id="KW-0813">Transport</keyword>
<feature type="region of interest" description="Disordered" evidence="14">
    <location>
        <begin position="276"/>
        <end position="299"/>
    </location>
</feature>
<evidence type="ECO:0000256" key="5">
    <source>
        <dbReference type="ARBA" id="ARBA00022554"/>
    </source>
</evidence>
<name>F8NJ39_SERL9</name>
<keyword evidence="6" id="KW-0853">WD repeat</keyword>
<evidence type="ECO:0000256" key="8">
    <source>
        <dbReference type="ARBA" id="ARBA00022753"/>
    </source>
</evidence>
<evidence type="ECO:0000256" key="11">
    <source>
        <dbReference type="ARBA" id="ARBA00023136"/>
    </source>
</evidence>
<evidence type="ECO:0000256" key="1">
    <source>
        <dbReference type="ARBA" id="ARBA00004148"/>
    </source>
</evidence>
<keyword evidence="5" id="KW-0926">Vacuole</keyword>
<evidence type="ECO:0000256" key="4">
    <source>
        <dbReference type="ARBA" id="ARBA00022448"/>
    </source>
</evidence>
<feature type="compositionally biased region" description="Low complexity" evidence="14">
    <location>
        <begin position="276"/>
        <end position="294"/>
    </location>
</feature>
<dbReference type="InterPro" id="IPR036322">
    <property type="entry name" value="WD40_repeat_dom_sf"/>
</dbReference>
<reference evidence="15" key="1">
    <citation type="submission" date="2011-04" db="EMBL/GenBank/DDBJ databases">
        <title>Evolution of plant cell wall degrading machinery underlies the functional diversity of forest fungi.</title>
        <authorList>
            <consortium name="US DOE Joint Genome Institute (JGI-PGF)"/>
            <person name="Eastwood D.C."/>
            <person name="Floudas D."/>
            <person name="Binder M."/>
            <person name="Majcherczyk A."/>
            <person name="Schneider P."/>
            <person name="Aerts A."/>
            <person name="Asiegbu F.O."/>
            <person name="Baker S.E."/>
            <person name="Barry K."/>
            <person name="Bendiksby M."/>
            <person name="Blumentritt M."/>
            <person name="Coutinho P.M."/>
            <person name="Cullen D."/>
            <person name="Cullen D."/>
            <person name="Gathman A."/>
            <person name="Goodell B."/>
            <person name="Henrissat B."/>
            <person name="Ihrmark K."/>
            <person name="Kauserud H."/>
            <person name="Kohler A."/>
            <person name="LaButti K."/>
            <person name="Lapidus A."/>
            <person name="Lavin J.L."/>
            <person name="Lee Y.-H."/>
            <person name="Lindquist E."/>
            <person name="Lilly W."/>
            <person name="Lucas S."/>
            <person name="Morin E."/>
            <person name="Murat C."/>
            <person name="Oguiza J.A."/>
            <person name="Park J."/>
            <person name="Pisabarro A.G."/>
            <person name="Riley R."/>
            <person name="Rosling A."/>
            <person name="Salamov A."/>
            <person name="Schmidt O."/>
            <person name="Schmutz J."/>
            <person name="Skrede I."/>
            <person name="Stenlid J."/>
            <person name="Wiebenga A."/>
            <person name="Xie X."/>
            <person name="Kues U."/>
            <person name="Hibbett D.S."/>
            <person name="Hoffmeister D."/>
            <person name="Hogberg N."/>
            <person name="Martin F."/>
            <person name="Grigoriev I.V."/>
            <person name="Watkinson S.C."/>
        </authorList>
    </citation>
    <scope>NUCLEOTIDE SEQUENCE</scope>
    <source>
        <strain evidence="15">S7.9</strain>
    </source>
</reference>
<comment type="subcellular location">
    <subcellularLocation>
        <location evidence="2">Endosome membrane</location>
        <topology evidence="2">Peripheral membrane protein</topology>
    </subcellularLocation>
    <subcellularLocation>
        <location evidence="3">Preautophagosomal structure membrane</location>
        <topology evidence="3">Peripheral membrane protein</topology>
    </subcellularLocation>
    <subcellularLocation>
        <location evidence="1">Vacuole membrane</location>
        <topology evidence="1">Peripheral membrane protein</topology>
    </subcellularLocation>
</comment>
<dbReference type="InterPro" id="IPR001680">
    <property type="entry name" value="WD40_rpt"/>
</dbReference>
<dbReference type="GO" id="GO:0015031">
    <property type="term" value="P:protein transport"/>
    <property type="evidence" value="ECO:0007669"/>
    <property type="project" value="UniProtKB-KW"/>
</dbReference>
<feature type="compositionally biased region" description="Polar residues" evidence="14">
    <location>
        <begin position="162"/>
        <end position="179"/>
    </location>
</feature>
<keyword evidence="8" id="KW-0967">Endosome</keyword>
<comment type="similarity">
    <text evidence="12">Belongs to the WD repeat PROPPIN family.</text>
</comment>
<accession>F8NJ39</accession>
<evidence type="ECO:0000256" key="6">
    <source>
        <dbReference type="ARBA" id="ARBA00022574"/>
    </source>
</evidence>